<evidence type="ECO:0000313" key="3">
    <source>
        <dbReference type="EMBL" id="TDG75016.1"/>
    </source>
</evidence>
<evidence type="ECO:0000259" key="1">
    <source>
        <dbReference type="Pfam" id="PF02627"/>
    </source>
</evidence>
<protein>
    <submittedName>
        <fullName evidence="2">Carboxymuconolactone decarboxylase family protein</fullName>
    </submittedName>
</protein>
<dbReference type="InterPro" id="IPR052512">
    <property type="entry name" value="4CMD/NDH-1_regulator"/>
</dbReference>
<reference evidence="3" key="2">
    <citation type="submission" date="2019-02" db="EMBL/GenBank/DDBJ databases">
        <authorList>
            <person name="Buron G."/>
            <person name="Chaylann A."/>
            <person name="Dolejs I."/>
            <person name="Forster J."/>
            <person name="Miks M.H."/>
        </authorList>
    </citation>
    <scope>NUCLEOTIDE SEQUENCE</scope>
    <source>
        <strain evidence="3">ATCC 29644</strain>
    </source>
</reference>
<dbReference type="GO" id="GO:0051920">
    <property type="term" value="F:peroxiredoxin activity"/>
    <property type="evidence" value="ECO:0007669"/>
    <property type="project" value="InterPro"/>
</dbReference>
<sequence length="216" mass="24208">MDQDYKTILKRFKDEVTSENPLSKAEQELTIISALTVLQANDDLKEHFSIALNTVSVDLIREVVYQLSPAVGSSKVKNALRILNTVTKKDGQHFAIPEDAYKAGLEFQEPLYGNEIKDLMADLPANAGKLLPEWLTKNFFGDYYTRGALPVKDRERYLLAALITMNVDFQIKAHALGSLRAGNTESELIWTALTLLPYIGFPLVINSVQKIHQANE</sequence>
<dbReference type="PANTHER" id="PTHR33570">
    <property type="entry name" value="4-CARBOXYMUCONOLACTONE DECARBOXYLASE FAMILY PROTEIN"/>
    <property type="match status" value="1"/>
</dbReference>
<dbReference type="OrthoDB" id="9802489at2"/>
<evidence type="ECO:0000313" key="2">
    <source>
        <dbReference type="EMBL" id="HJF87446.1"/>
    </source>
</evidence>
<dbReference type="InterPro" id="IPR029032">
    <property type="entry name" value="AhpD-like"/>
</dbReference>
<dbReference type="Gene3D" id="1.20.1290.10">
    <property type="entry name" value="AhpD-like"/>
    <property type="match status" value="1"/>
</dbReference>
<dbReference type="EMBL" id="DYWC01000193">
    <property type="protein sequence ID" value="HJF87446.1"/>
    <property type="molecule type" value="Genomic_DNA"/>
</dbReference>
<keyword evidence="4" id="KW-1185">Reference proteome</keyword>
<name>A0A4R5NK38_9LACO</name>
<dbReference type="AlphaFoldDB" id="A0A4R5NK38"/>
<feature type="domain" description="Carboxymuconolactone decarboxylase-like" evidence="1">
    <location>
        <begin position="5"/>
        <end position="84"/>
    </location>
</feature>
<organism evidence="3 4">
    <name type="scientific">Companilactobacillus farciminis</name>
    <dbReference type="NCBI Taxonomy" id="1612"/>
    <lineage>
        <taxon>Bacteria</taxon>
        <taxon>Bacillati</taxon>
        <taxon>Bacillota</taxon>
        <taxon>Bacilli</taxon>
        <taxon>Lactobacillales</taxon>
        <taxon>Lactobacillaceae</taxon>
        <taxon>Companilactobacillus</taxon>
    </lineage>
</organism>
<dbReference type="RefSeq" id="WP_010021050.1">
    <property type="nucleotide sequence ID" value="NZ_PUFN01000001.1"/>
</dbReference>
<proteinExistence type="predicted"/>
<comment type="caution">
    <text evidence="3">The sequence shown here is derived from an EMBL/GenBank/DDBJ whole genome shotgun (WGS) entry which is preliminary data.</text>
</comment>
<dbReference type="STRING" id="1612.ABB44_05640"/>
<dbReference type="EMBL" id="PUFN01000001">
    <property type="protein sequence ID" value="TDG75016.1"/>
    <property type="molecule type" value="Genomic_DNA"/>
</dbReference>
<dbReference type="Pfam" id="PF02627">
    <property type="entry name" value="CMD"/>
    <property type="match status" value="2"/>
</dbReference>
<dbReference type="Proteomes" id="UP000295257">
    <property type="component" value="Unassembled WGS sequence"/>
</dbReference>
<accession>A0A4R5NK38</accession>
<reference evidence="2" key="4">
    <citation type="submission" date="2021-09" db="EMBL/GenBank/DDBJ databases">
        <authorList>
            <person name="Gilroy R."/>
        </authorList>
    </citation>
    <scope>NUCLEOTIDE SEQUENCE</scope>
    <source>
        <strain evidence="2">7886</strain>
    </source>
</reference>
<evidence type="ECO:0000313" key="4">
    <source>
        <dbReference type="Proteomes" id="UP000295257"/>
    </source>
</evidence>
<dbReference type="InterPro" id="IPR003779">
    <property type="entry name" value="CMD-like"/>
</dbReference>
<dbReference type="SUPFAM" id="SSF69118">
    <property type="entry name" value="AhpD-like"/>
    <property type="match status" value="1"/>
</dbReference>
<dbReference type="PANTHER" id="PTHR33570:SF2">
    <property type="entry name" value="CARBOXYMUCONOLACTONE DECARBOXYLASE-LIKE DOMAIN-CONTAINING PROTEIN"/>
    <property type="match status" value="1"/>
</dbReference>
<reference evidence="3 4" key="1">
    <citation type="journal article" date="2019" name="Appl. Microbiol. Biotechnol.">
        <title>Uncovering carbohydrate metabolism through a genotype-phenotype association study of 56 lactic acid bacteria genomes.</title>
        <authorList>
            <person name="Buron-Moles G."/>
            <person name="Chailyan A."/>
            <person name="Dolejs I."/>
            <person name="Forster J."/>
            <person name="Miks M.H."/>
        </authorList>
    </citation>
    <scope>NUCLEOTIDE SEQUENCE [LARGE SCALE GENOMIC DNA]</scope>
    <source>
        <strain evidence="3 4">ATCC 29644</strain>
    </source>
</reference>
<gene>
    <name evidence="3" type="ORF">C5L30_001803</name>
    <name evidence="2" type="ORF">K8V88_08400</name>
</gene>
<feature type="domain" description="Carboxymuconolactone decarboxylase-like" evidence="1">
    <location>
        <begin position="131"/>
        <end position="207"/>
    </location>
</feature>
<dbReference type="Proteomes" id="UP000747013">
    <property type="component" value="Unassembled WGS sequence"/>
</dbReference>
<reference evidence="2" key="3">
    <citation type="journal article" date="2021" name="PeerJ">
        <title>Extensive microbial diversity within the chicken gut microbiome revealed by metagenomics and culture.</title>
        <authorList>
            <person name="Gilroy R."/>
            <person name="Ravi A."/>
            <person name="Getino M."/>
            <person name="Pursley I."/>
            <person name="Horton D.L."/>
            <person name="Alikhan N.F."/>
            <person name="Baker D."/>
            <person name="Gharbi K."/>
            <person name="Hall N."/>
            <person name="Watson M."/>
            <person name="Adriaenssens E.M."/>
            <person name="Foster-Nyarko E."/>
            <person name="Jarju S."/>
            <person name="Secka A."/>
            <person name="Antonio M."/>
            <person name="Oren A."/>
            <person name="Chaudhuri R.R."/>
            <person name="La Ragione R."/>
            <person name="Hildebrand F."/>
            <person name="Pallen M.J."/>
        </authorList>
    </citation>
    <scope>NUCLEOTIDE SEQUENCE</scope>
    <source>
        <strain evidence="2">7886</strain>
    </source>
</reference>